<protein>
    <submittedName>
        <fullName evidence="2">Uncharacterized protein</fullName>
    </submittedName>
</protein>
<accession>A0A437SX28</accession>
<keyword evidence="1" id="KW-0812">Transmembrane</keyword>
<keyword evidence="1" id="KW-0472">Membrane</keyword>
<feature type="transmembrane region" description="Helical" evidence="1">
    <location>
        <begin position="181"/>
        <end position="205"/>
    </location>
</feature>
<feature type="transmembrane region" description="Helical" evidence="1">
    <location>
        <begin position="77"/>
        <end position="96"/>
    </location>
</feature>
<keyword evidence="3" id="KW-1185">Reference proteome</keyword>
<name>A0A437SX28_9LACO</name>
<feature type="transmembrane region" description="Helical" evidence="1">
    <location>
        <begin position="117"/>
        <end position="144"/>
    </location>
</feature>
<dbReference type="RefSeq" id="WP_127796151.1">
    <property type="nucleotide sequence ID" value="NZ_ML136873.1"/>
</dbReference>
<gene>
    <name evidence="2" type="ORF">EJK17_01850</name>
</gene>
<dbReference type="AlphaFoldDB" id="A0A437SX28"/>
<proteinExistence type="predicted"/>
<dbReference type="EMBL" id="RXIA01000004">
    <property type="protein sequence ID" value="RVU71469.1"/>
    <property type="molecule type" value="Genomic_DNA"/>
</dbReference>
<evidence type="ECO:0000256" key="1">
    <source>
        <dbReference type="SAM" id="Phobius"/>
    </source>
</evidence>
<reference evidence="2 3" key="1">
    <citation type="submission" date="2018-12" db="EMBL/GenBank/DDBJ databases">
        <authorList>
            <person name="Meng J."/>
        </authorList>
    </citation>
    <scope>NUCLEOTIDE SEQUENCE [LARGE SCALE GENOMIC DNA]</scope>
    <source>
        <strain evidence="2 3">HT111-2</strain>
    </source>
</reference>
<comment type="caution">
    <text evidence="2">The sequence shown here is derived from an EMBL/GenBank/DDBJ whole genome shotgun (WGS) entry which is preliminary data.</text>
</comment>
<evidence type="ECO:0000313" key="2">
    <source>
        <dbReference type="EMBL" id="RVU71469.1"/>
    </source>
</evidence>
<organism evidence="2 3">
    <name type="scientific">Lactobacillus xujianguonis</name>
    <dbReference type="NCBI Taxonomy" id="2495899"/>
    <lineage>
        <taxon>Bacteria</taxon>
        <taxon>Bacillati</taxon>
        <taxon>Bacillota</taxon>
        <taxon>Bacilli</taxon>
        <taxon>Lactobacillales</taxon>
        <taxon>Lactobacillaceae</taxon>
        <taxon>Lactobacillus</taxon>
    </lineage>
</organism>
<feature type="transmembrane region" description="Helical" evidence="1">
    <location>
        <begin position="248"/>
        <end position="274"/>
    </location>
</feature>
<feature type="transmembrane region" description="Helical" evidence="1">
    <location>
        <begin position="28"/>
        <end position="50"/>
    </location>
</feature>
<keyword evidence="1" id="KW-1133">Transmembrane helix</keyword>
<dbReference type="Proteomes" id="UP000288291">
    <property type="component" value="Unassembled WGS sequence"/>
</dbReference>
<feature type="transmembrane region" description="Helical" evidence="1">
    <location>
        <begin position="217"/>
        <end position="242"/>
    </location>
</feature>
<sequence length="280" mass="32217">MSKSIAKIKFYEKGLKMYFLKRMSQPKYYIGLWVGLIIAILHFGVKFFTIKQYLNGNQMLFTPYTQWIGYHTDSWTILFYLVIPIISCLGFNQAIYDDLKTGFITHLVKKLGFEKYIFINYFYVFLNGFFTVFLPLIINFLLFFCTLPNIIPDRILNSDNFISPSVTYFLDIYYKNPVSVILFYCFLAGIIGGICAITSVTLMGFIRNYFTDFAGPFLLTVIMDVIAAAFPFNFAAPTLFIIPMSPVVVPSFGFVVIGIILLMLVELILVYVGIKRNVFI</sequence>
<evidence type="ECO:0000313" key="3">
    <source>
        <dbReference type="Proteomes" id="UP000288291"/>
    </source>
</evidence>